<protein>
    <submittedName>
        <fullName evidence="1">DNA-binding protein</fullName>
    </submittedName>
</protein>
<proteinExistence type="predicted"/>
<keyword evidence="1" id="KW-0238">DNA-binding</keyword>
<accession>A0A1F6D2D8</accession>
<sequence length="65" mass="7503">MTTITLTLPEDRLLKLKEMAGRLGITPEDLVRVSVEELLGRPEEDFRKATDYVLKKNADLYRRLA</sequence>
<gene>
    <name evidence="1" type="ORF">A3F84_29320</name>
</gene>
<evidence type="ECO:0000313" key="2">
    <source>
        <dbReference type="Proteomes" id="UP000178606"/>
    </source>
</evidence>
<dbReference type="AlphaFoldDB" id="A0A1F6D2D8"/>
<comment type="caution">
    <text evidence="1">The sequence shown here is derived from an EMBL/GenBank/DDBJ whole genome shotgun (WGS) entry which is preliminary data.</text>
</comment>
<evidence type="ECO:0000313" key="1">
    <source>
        <dbReference type="EMBL" id="OGG55603.1"/>
    </source>
</evidence>
<organism evidence="1 2">
    <name type="scientific">Handelsmanbacteria sp. (strain RIFCSPLOWO2_12_FULL_64_10)</name>
    <dbReference type="NCBI Taxonomy" id="1817868"/>
    <lineage>
        <taxon>Bacteria</taxon>
        <taxon>Candidatus Handelsmaniibacteriota</taxon>
    </lineage>
</organism>
<dbReference type="Proteomes" id="UP000178606">
    <property type="component" value="Unassembled WGS sequence"/>
</dbReference>
<dbReference type="GO" id="GO:0003677">
    <property type="term" value="F:DNA binding"/>
    <property type="evidence" value="ECO:0007669"/>
    <property type="project" value="UniProtKB-KW"/>
</dbReference>
<dbReference type="EMBL" id="MFKF01000068">
    <property type="protein sequence ID" value="OGG55603.1"/>
    <property type="molecule type" value="Genomic_DNA"/>
</dbReference>
<reference evidence="1 2" key="1">
    <citation type="journal article" date="2016" name="Nat. Commun.">
        <title>Thousands of microbial genomes shed light on interconnected biogeochemical processes in an aquifer system.</title>
        <authorList>
            <person name="Anantharaman K."/>
            <person name="Brown C.T."/>
            <person name="Hug L.A."/>
            <person name="Sharon I."/>
            <person name="Castelle C.J."/>
            <person name="Probst A.J."/>
            <person name="Thomas B.C."/>
            <person name="Singh A."/>
            <person name="Wilkins M.J."/>
            <person name="Karaoz U."/>
            <person name="Brodie E.L."/>
            <person name="Williams K.H."/>
            <person name="Hubbard S.S."/>
            <person name="Banfield J.F."/>
        </authorList>
    </citation>
    <scope>NUCLEOTIDE SEQUENCE [LARGE SCALE GENOMIC DNA]</scope>
    <source>
        <strain evidence="2">RIFCSPLOWO2_12_FULL_64_10</strain>
    </source>
</reference>
<name>A0A1F6D2D8_HANXR</name>